<dbReference type="PANTHER" id="PTHR46797:SF1">
    <property type="entry name" value="METHYLPHOSPHONATE SYNTHASE"/>
    <property type="match status" value="1"/>
</dbReference>
<evidence type="ECO:0000259" key="2">
    <source>
        <dbReference type="PROSITE" id="PS50943"/>
    </source>
</evidence>
<protein>
    <submittedName>
        <fullName evidence="3">Helix-turn-helix domain-containing protein</fullName>
    </submittedName>
</protein>
<keyword evidence="4" id="KW-1185">Reference proteome</keyword>
<reference evidence="4" key="1">
    <citation type="submission" date="2016-02" db="EMBL/GenBank/DDBJ databases">
        <authorList>
            <person name="Wibberg D."/>
        </authorList>
    </citation>
    <scope>NUCLEOTIDE SEQUENCE [LARGE SCALE GENOMIC DNA]</scope>
</reference>
<dbReference type="Proteomes" id="UP000199013">
    <property type="component" value="Unassembled WGS sequence"/>
</dbReference>
<dbReference type="PANTHER" id="PTHR46797">
    <property type="entry name" value="HTH-TYPE TRANSCRIPTIONAL REGULATOR"/>
    <property type="match status" value="1"/>
</dbReference>
<sequence>MLLLRRLIGVILRRTRQRQGRTLREVARVANVSVPYLSEIERGQKEVSSEVLAALCRALDLRLSDLLDEVLDDLRHLEPEAAPVAPLSTPPDVTVRVPQGLMMECSGGPARSREPRWVLRASRCVPAYTRRPPVSTPARTNRMVLQVAVSEVTGPPGEFWNTGSCHGVRSAHRAR</sequence>
<accession>A0A1C3NYW3</accession>
<feature type="domain" description="HTH cro/C1-type" evidence="2">
    <location>
        <begin position="12"/>
        <end position="66"/>
    </location>
</feature>
<dbReference type="Pfam" id="PF01381">
    <property type="entry name" value="HTH_3"/>
    <property type="match status" value="1"/>
</dbReference>
<dbReference type="GO" id="GO:0003700">
    <property type="term" value="F:DNA-binding transcription factor activity"/>
    <property type="evidence" value="ECO:0007669"/>
    <property type="project" value="TreeGrafter"/>
</dbReference>
<keyword evidence="1" id="KW-0238">DNA-binding</keyword>
<organism evidence="3 4">
    <name type="scientific">Candidatus Protofrankia californiensis</name>
    <dbReference type="NCBI Taxonomy" id="1839754"/>
    <lineage>
        <taxon>Bacteria</taxon>
        <taxon>Bacillati</taxon>
        <taxon>Actinomycetota</taxon>
        <taxon>Actinomycetes</taxon>
        <taxon>Frankiales</taxon>
        <taxon>Frankiaceae</taxon>
        <taxon>Protofrankia</taxon>
    </lineage>
</organism>
<evidence type="ECO:0000313" key="3">
    <source>
        <dbReference type="EMBL" id="SBW22744.1"/>
    </source>
</evidence>
<dbReference type="InterPro" id="IPR001387">
    <property type="entry name" value="Cro/C1-type_HTH"/>
</dbReference>
<evidence type="ECO:0000313" key="4">
    <source>
        <dbReference type="Proteomes" id="UP000199013"/>
    </source>
</evidence>
<evidence type="ECO:0000256" key="1">
    <source>
        <dbReference type="ARBA" id="ARBA00023125"/>
    </source>
</evidence>
<dbReference type="Gene3D" id="1.10.260.40">
    <property type="entry name" value="lambda repressor-like DNA-binding domains"/>
    <property type="match status" value="1"/>
</dbReference>
<dbReference type="GO" id="GO:0003677">
    <property type="term" value="F:DNA binding"/>
    <property type="evidence" value="ECO:0007669"/>
    <property type="project" value="UniProtKB-KW"/>
</dbReference>
<dbReference type="InterPro" id="IPR050807">
    <property type="entry name" value="TransReg_Diox_bact_type"/>
</dbReference>
<dbReference type="PROSITE" id="PS50943">
    <property type="entry name" value="HTH_CROC1"/>
    <property type="match status" value="1"/>
</dbReference>
<dbReference type="EMBL" id="FLUV01001291">
    <property type="protein sequence ID" value="SBW22744.1"/>
    <property type="molecule type" value="Genomic_DNA"/>
</dbReference>
<gene>
    <name evidence="3" type="ORF">FDG2_3065</name>
</gene>
<dbReference type="InterPro" id="IPR010982">
    <property type="entry name" value="Lambda_DNA-bd_dom_sf"/>
</dbReference>
<proteinExistence type="predicted"/>
<dbReference type="CDD" id="cd00093">
    <property type="entry name" value="HTH_XRE"/>
    <property type="match status" value="1"/>
</dbReference>
<dbReference type="SUPFAM" id="SSF47413">
    <property type="entry name" value="lambda repressor-like DNA-binding domains"/>
    <property type="match status" value="1"/>
</dbReference>
<dbReference type="AlphaFoldDB" id="A0A1C3NYW3"/>
<dbReference type="SMART" id="SM00530">
    <property type="entry name" value="HTH_XRE"/>
    <property type="match status" value="1"/>
</dbReference>
<dbReference type="GO" id="GO:0005829">
    <property type="term" value="C:cytosol"/>
    <property type="evidence" value="ECO:0007669"/>
    <property type="project" value="TreeGrafter"/>
</dbReference>
<name>A0A1C3NYW3_9ACTN</name>